<keyword evidence="2" id="KW-0732">Signal</keyword>
<feature type="compositionally biased region" description="Low complexity" evidence="1">
    <location>
        <begin position="282"/>
        <end position="297"/>
    </location>
</feature>
<evidence type="ECO:0000256" key="1">
    <source>
        <dbReference type="SAM" id="MobiDB-lite"/>
    </source>
</evidence>
<evidence type="ECO:0000256" key="2">
    <source>
        <dbReference type="SAM" id="SignalP"/>
    </source>
</evidence>
<protein>
    <recommendedName>
        <fullName evidence="5">Secreted protein</fullName>
    </recommendedName>
</protein>
<name>F4S832_MELLP</name>
<proteinExistence type="predicted"/>
<accession>F4S832</accession>
<dbReference type="EMBL" id="GL883162">
    <property type="protein sequence ID" value="EGF99213.1"/>
    <property type="molecule type" value="Genomic_DNA"/>
</dbReference>
<dbReference type="AlphaFoldDB" id="F4S832"/>
<dbReference type="VEuPathDB" id="FungiDB:MELLADRAFT_112911"/>
<sequence>MSKIMMHKIFWSLPLLATLTSALQPKPNPSGPIQNFAEGNIWLDDSFNQVENLYHFDTPCTQDISNFHDINQEKGQKHMLYDAIEPWKSLSDYENQALSHLEGGPQDRILYDVFDAYWNTYGQLEMILQPDQQTSHRPETHMEKETTVDQSQELHYRSAKSSIDFDTLRHPTQDNFHPHKRMKDTCTTTHDNHNTPTPGIGGFTSIGTSENVPSISTKSSTPGDLIHDNTKMVKKSQFFQDSKGIPTNEDMYLYTLLNEFSGNLDPYQNLYDSDSNRLHGNEGSFERQSQGSSSRQSDPIAHLIQDPSETYNQHQIVQESHRVHHNLPSLDMDLYEHIHAAPSNLHSHEGNKSTWPIKTYHNQNNFPVTRAEVSVSMNTAHQPPYSVSSSFQESISKASDKVLCSMQNHSNVVNHGVSPESVIKTHNKCPENPEWYGYDQGNLMEIPPNIVDHALTPEFIMGSHNMDSGNSNWDPSNDLPGVDMSMLQHGTTKVKMRSDHRIPAIDSTNIELQWNTPQQASSVQDKGTRTVSYETGNSPPSTSYNSQGLVGLEKTDQIETNKNLGHSGCVDRFPLVPKSKKYSSLNVPCCKLIPKLQQIGGFLVNNSPGLCYETTIWFDKLEKDMIENNNQEASTMTLIDRAIKSAHLRITMCFLGLIGIFANEGGDKSSLEIVLKQGWDLIKGHFEDWRKLNIIDKNGNVIVHHDSVKCPYKAKLTRQSNLHHPLFWFHDLSKLTQPQRLPVDLIYYLKSTWNMEIPNSMIGVHNIAVYHLEIQNFHDVYINHSHGGFYGRGEIRNIAFKGVKLSGKYIVPENENFSTWYTVCKKLAEIAQFHSSVGFDLCQEVHSFFVSLIEHLLNTYKGLHQCDISSAGKTRGEKIKDSSICNPHDKNVQRIVQSISMAEYRVTVGFIGLVRVLYQKEVQADTLSLLLKSAWDFLKGIFSKWRDIKSYNNTLVFDDKRITRNKWKLDYSDPHELFNALWQHEDYLRNPIPLYCLKSLVNVWNKDLKSLQKLNPNSFNFVIKVLSAKTPLDYKQLIR</sequence>
<feature type="region of interest" description="Disordered" evidence="1">
    <location>
        <begin position="517"/>
        <end position="548"/>
    </location>
</feature>
<dbReference type="InParanoid" id="F4S832"/>
<feature type="region of interest" description="Disordered" evidence="1">
    <location>
        <begin position="271"/>
        <end position="298"/>
    </location>
</feature>
<feature type="chain" id="PRO_5003315930" description="Secreted protein" evidence="2">
    <location>
        <begin position="23"/>
        <end position="1039"/>
    </location>
</feature>
<dbReference type="GeneID" id="18924823"/>
<evidence type="ECO:0000313" key="4">
    <source>
        <dbReference type="Proteomes" id="UP000001072"/>
    </source>
</evidence>
<reference evidence="4" key="1">
    <citation type="journal article" date="2011" name="Proc. Natl. Acad. Sci. U.S.A.">
        <title>Obligate biotrophy features unraveled by the genomic analysis of rust fungi.</title>
        <authorList>
            <person name="Duplessis S."/>
            <person name="Cuomo C.A."/>
            <person name="Lin Y.-C."/>
            <person name="Aerts A."/>
            <person name="Tisserant E."/>
            <person name="Veneault-Fourrey C."/>
            <person name="Joly D.L."/>
            <person name="Hacquard S."/>
            <person name="Amselem J."/>
            <person name="Cantarel B.L."/>
            <person name="Chiu R."/>
            <person name="Coutinho P.M."/>
            <person name="Feau N."/>
            <person name="Field M."/>
            <person name="Frey P."/>
            <person name="Gelhaye E."/>
            <person name="Goldberg J."/>
            <person name="Grabherr M.G."/>
            <person name="Kodira C.D."/>
            <person name="Kohler A."/>
            <person name="Kuees U."/>
            <person name="Lindquist E.A."/>
            <person name="Lucas S.M."/>
            <person name="Mago R."/>
            <person name="Mauceli E."/>
            <person name="Morin E."/>
            <person name="Murat C."/>
            <person name="Pangilinan J.L."/>
            <person name="Park R."/>
            <person name="Pearson M."/>
            <person name="Quesneville H."/>
            <person name="Rouhier N."/>
            <person name="Sakthikumar S."/>
            <person name="Salamov A.A."/>
            <person name="Schmutz J."/>
            <person name="Selles B."/>
            <person name="Shapiro H."/>
            <person name="Tanguay P."/>
            <person name="Tuskan G.A."/>
            <person name="Henrissat B."/>
            <person name="Van de Peer Y."/>
            <person name="Rouze P."/>
            <person name="Ellis J.G."/>
            <person name="Dodds P.N."/>
            <person name="Schein J.E."/>
            <person name="Zhong S."/>
            <person name="Hamelin R.C."/>
            <person name="Grigoriev I.V."/>
            <person name="Szabo L.J."/>
            <person name="Martin F."/>
        </authorList>
    </citation>
    <scope>NUCLEOTIDE SEQUENCE [LARGE SCALE GENOMIC DNA]</scope>
    <source>
        <strain evidence="4">98AG31 / pathotype 3-4-7</strain>
    </source>
</reference>
<evidence type="ECO:0008006" key="5">
    <source>
        <dbReference type="Google" id="ProtNLM"/>
    </source>
</evidence>
<keyword evidence="4" id="KW-1185">Reference proteome</keyword>
<gene>
    <name evidence="3" type="ORF">MELLADRAFT_112911</name>
</gene>
<evidence type="ECO:0000313" key="3">
    <source>
        <dbReference type="EMBL" id="EGF99213.1"/>
    </source>
</evidence>
<feature type="signal peptide" evidence="2">
    <location>
        <begin position="1"/>
        <end position="22"/>
    </location>
</feature>
<dbReference type="RefSeq" id="XP_007417535.1">
    <property type="nucleotide sequence ID" value="XM_007417473.1"/>
</dbReference>
<dbReference type="Proteomes" id="UP000001072">
    <property type="component" value="Unassembled WGS sequence"/>
</dbReference>
<dbReference type="HOGENOM" id="CLU_315943_0_0_1"/>
<organism evidence="4">
    <name type="scientific">Melampsora larici-populina (strain 98AG31 / pathotype 3-4-7)</name>
    <name type="common">Poplar leaf rust fungus</name>
    <dbReference type="NCBI Taxonomy" id="747676"/>
    <lineage>
        <taxon>Eukaryota</taxon>
        <taxon>Fungi</taxon>
        <taxon>Dikarya</taxon>
        <taxon>Basidiomycota</taxon>
        <taxon>Pucciniomycotina</taxon>
        <taxon>Pucciniomycetes</taxon>
        <taxon>Pucciniales</taxon>
        <taxon>Melampsoraceae</taxon>
        <taxon>Melampsora</taxon>
    </lineage>
</organism>
<dbReference type="KEGG" id="mlr:MELLADRAFT_112911"/>